<proteinExistence type="predicted"/>
<accession>A0A937W2Z7</accession>
<dbReference type="CDD" id="cd00838">
    <property type="entry name" value="MPP_superfamily"/>
    <property type="match status" value="1"/>
</dbReference>
<dbReference type="InterPro" id="IPR004843">
    <property type="entry name" value="Calcineurin-like_PHP"/>
</dbReference>
<dbReference type="PANTHER" id="PTHR36492">
    <property type="match status" value="1"/>
</dbReference>
<dbReference type="SUPFAM" id="SSF56300">
    <property type="entry name" value="Metallo-dependent phosphatases"/>
    <property type="match status" value="1"/>
</dbReference>
<protein>
    <recommendedName>
        <fullName evidence="1">Calcineurin-like phosphoesterase domain-containing protein</fullName>
    </recommendedName>
</protein>
<evidence type="ECO:0000259" key="1">
    <source>
        <dbReference type="Pfam" id="PF00149"/>
    </source>
</evidence>
<reference evidence="2" key="1">
    <citation type="submission" date="2019-03" db="EMBL/GenBank/DDBJ databases">
        <title>Lake Tanganyika Metagenome-Assembled Genomes (MAGs).</title>
        <authorList>
            <person name="Tran P."/>
        </authorList>
    </citation>
    <scope>NUCLEOTIDE SEQUENCE</scope>
    <source>
        <strain evidence="2">K_DeepCast_65m_m2_066</strain>
    </source>
</reference>
<dbReference type="Gene3D" id="3.60.21.10">
    <property type="match status" value="1"/>
</dbReference>
<dbReference type="GO" id="GO:0016787">
    <property type="term" value="F:hydrolase activity"/>
    <property type="evidence" value="ECO:0007669"/>
    <property type="project" value="InterPro"/>
</dbReference>
<dbReference type="InterPro" id="IPR052963">
    <property type="entry name" value="Pantetheine_PDE"/>
</dbReference>
<dbReference type="EMBL" id="VGLS01000281">
    <property type="protein sequence ID" value="MBM3224230.1"/>
    <property type="molecule type" value="Genomic_DNA"/>
</dbReference>
<feature type="domain" description="Calcineurin-like phosphoesterase" evidence="1">
    <location>
        <begin position="11"/>
        <end position="264"/>
    </location>
</feature>
<dbReference type="Proteomes" id="UP000712673">
    <property type="component" value="Unassembled WGS sequence"/>
</dbReference>
<sequence>MPSVLRCGDAMRIAFTSDVHIDHHATNQLVWQEMIALLKDLAPDVFICGGDVAAEETQFGLAMMALEQVACPKLFVPGNHDVWVQKAGWVKRGVTSQRKYEQLLPALCRAAGVHPLWIEPYVLGQVAFCGSLGWYDYSLRNEALDAQLSAADYRRKTFQDRVWNDGRFAYWLTPATPAGTRQRLSDEAVTMHMVQTLSQQLQAVQTQVTHIVGVTHMLPFRSMMRYQHDVRADYFGAFMGSVRLGAVLQACPKVSLVLAGHTHRQVTVQVGQVTALTSPVGYARQWADATPLAVAQASLRVIDFPMKERGL</sequence>
<gene>
    <name evidence="2" type="ORF">FJZ47_10555</name>
</gene>
<dbReference type="Pfam" id="PF00149">
    <property type="entry name" value="Metallophos"/>
    <property type="match status" value="1"/>
</dbReference>
<evidence type="ECO:0000313" key="3">
    <source>
        <dbReference type="Proteomes" id="UP000712673"/>
    </source>
</evidence>
<organism evidence="2 3">
    <name type="scientific">Tectimicrobiota bacterium</name>
    <dbReference type="NCBI Taxonomy" id="2528274"/>
    <lineage>
        <taxon>Bacteria</taxon>
        <taxon>Pseudomonadati</taxon>
        <taxon>Nitrospinota/Tectimicrobiota group</taxon>
        <taxon>Candidatus Tectimicrobiota</taxon>
    </lineage>
</organism>
<evidence type="ECO:0000313" key="2">
    <source>
        <dbReference type="EMBL" id="MBM3224230.1"/>
    </source>
</evidence>
<comment type="caution">
    <text evidence="2">The sequence shown here is derived from an EMBL/GenBank/DDBJ whole genome shotgun (WGS) entry which is preliminary data.</text>
</comment>
<name>A0A937W2Z7_UNCTE</name>
<dbReference type="AlphaFoldDB" id="A0A937W2Z7"/>
<dbReference type="PANTHER" id="PTHR36492:SF2">
    <property type="entry name" value="[ACYL-CARRIER-PROTEIN] PHOSPHODIESTERASE PPTH"/>
    <property type="match status" value="1"/>
</dbReference>
<dbReference type="InterPro" id="IPR029052">
    <property type="entry name" value="Metallo-depent_PP-like"/>
</dbReference>